<dbReference type="OMA" id="NERPLWN"/>
<evidence type="ECO:0000313" key="8">
    <source>
        <dbReference type="WBParaSite" id="NBR_0001865301-mRNA-1"/>
    </source>
</evidence>
<dbReference type="AlphaFoldDB" id="A0A0N4YN55"/>
<dbReference type="InterPro" id="IPR052435">
    <property type="entry name" value="YY1-Transcr_Regul"/>
</dbReference>
<feature type="region of interest" description="Disordered" evidence="4">
    <location>
        <begin position="697"/>
        <end position="726"/>
    </location>
</feature>
<sequence>MHLWITEEKRQFFYDYLFLCNYYVIAVFQVLTFVENPDYLNFLQGIKASTPIQENSNVAADDDDPDDEEYNVLTELERLRELERDKDELRMDRFTEIPTREVEGLFKDLLGDTVETIMPELISTQTPSPKKKRTKRRSKDSADGRGSKCNKASLPVDEPPPDGEPVTFKAEELEQLRIQMEQHVQLLTQSVVMCFHDDRLTHVKNTYQLMINELDRHYYEAGPSSLFNISNLAGAIESCHDIMGVSRVPEVHVKWDATPFGWSPRPEAALVLGRSRAVIYPDLLPGVQPDLFEFPHQFFTAGEDLLLAHALVQFRHIPHSSSRDPFGRLYWVQKMLLPCKTVLQIGSHLRVARQHVEGQVNNRNPMYQIIMQALRGVCHLRFPFERPAARYETLQMWPEEERPIWYNTKIDSADSTPSRIPDAAGAYSVSSATSPSLPDILTTAAADPEFSVYEPGSEFQLLSTPVPQELQVPKSEFSLDLEEGEIISGENSLDGPTSGKDAAKTNAGYKKSASPPAKRQRKGVPTKKVCDRLAPRTLDLTKKRQKDVEYRDRSEVLKTGKCLVVSTRNFGICPYLKCILEPEEPRTETCTELMSCSWKDSDFLYDDCDDRDFPNDASITIFDWGVPVTPRDDARTRSPTLLRAPSSVGRALFAKIELKQVPTSSCGNSGVCGAGTKASCWKENWECIQEEHSAHDDVGMEMGPSSSYDTVANDDSEDAPGSEMYSTEERMGLERMQNPHHRLRQMANLARKIAVDIKQRTFMHQDVMRSVERIVLGQESLETQFDRLKAVLLPDHADVLALLSLLAEESVLPPELLTSPLRRAYHGAVQILLAIEAYCQGTRSRSSNTRSLLKTIGSMGQTLNESEFCDRLADLLSNERPLWNYIRQWLPLPYDEKVAAADFEFIDLCKRSDCELVEDGGAECIDDLNAVLGNFPPRRGGPLQVTAGQLNSLQSGVYVPISISKEKSPKEQSINQPKELNWTKETDMLLLKTYNDVEGGIEEVVKELALQIPYSPADIEKRLKFLISLF</sequence>
<keyword evidence="5" id="KW-0812">Transmembrane</keyword>
<dbReference type="PANTHER" id="PTHR16088">
    <property type="entry name" value="YY1 ASSOCIATED PROTEIN-RELATED"/>
    <property type="match status" value="1"/>
</dbReference>
<gene>
    <name evidence="6" type="ORF">NBR_LOCUS18654</name>
</gene>
<keyword evidence="5" id="KW-1133">Transmembrane helix</keyword>
<protein>
    <submittedName>
        <fullName evidence="8">Mab-21 domain-containing protein</fullName>
    </submittedName>
</protein>
<accession>A0A0N4YN55</accession>
<evidence type="ECO:0000256" key="4">
    <source>
        <dbReference type="SAM" id="MobiDB-lite"/>
    </source>
</evidence>
<dbReference type="GO" id="GO:0005634">
    <property type="term" value="C:nucleus"/>
    <property type="evidence" value="ECO:0007669"/>
    <property type="project" value="TreeGrafter"/>
</dbReference>
<organism evidence="8">
    <name type="scientific">Nippostrongylus brasiliensis</name>
    <name type="common">Rat hookworm</name>
    <dbReference type="NCBI Taxonomy" id="27835"/>
    <lineage>
        <taxon>Eukaryota</taxon>
        <taxon>Metazoa</taxon>
        <taxon>Ecdysozoa</taxon>
        <taxon>Nematoda</taxon>
        <taxon>Chromadorea</taxon>
        <taxon>Rhabditida</taxon>
        <taxon>Rhabditina</taxon>
        <taxon>Rhabditomorpha</taxon>
        <taxon>Strongyloidea</taxon>
        <taxon>Heligmosomidae</taxon>
        <taxon>Nippostrongylus</taxon>
    </lineage>
</organism>
<dbReference type="GO" id="GO:0003712">
    <property type="term" value="F:transcription coregulator activity"/>
    <property type="evidence" value="ECO:0007669"/>
    <property type="project" value="TreeGrafter"/>
</dbReference>
<name>A0A0N4YN55_NIPBR</name>
<keyword evidence="1" id="KW-0805">Transcription regulation</keyword>
<evidence type="ECO:0000313" key="7">
    <source>
        <dbReference type="Proteomes" id="UP000271162"/>
    </source>
</evidence>
<reference evidence="6 7" key="2">
    <citation type="submission" date="2018-11" db="EMBL/GenBank/DDBJ databases">
        <authorList>
            <consortium name="Pathogen Informatics"/>
        </authorList>
    </citation>
    <scope>NUCLEOTIDE SEQUENCE [LARGE SCALE GENOMIC DNA]</scope>
</reference>
<dbReference type="EMBL" id="UYSL01023589">
    <property type="protein sequence ID" value="VDL82379.1"/>
    <property type="molecule type" value="Genomic_DNA"/>
</dbReference>
<evidence type="ECO:0000256" key="1">
    <source>
        <dbReference type="ARBA" id="ARBA00023015"/>
    </source>
</evidence>
<feature type="region of interest" description="Disordered" evidence="4">
    <location>
        <begin position="119"/>
        <end position="166"/>
    </location>
</feature>
<keyword evidence="2" id="KW-0804">Transcription</keyword>
<dbReference type="GO" id="GO:0006355">
    <property type="term" value="P:regulation of DNA-templated transcription"/>
    <property type="evidence" value="ECO:0007669"/>
    <property type="project" value="TreeGrafter"/>
</dbReference>
<evidence type="ECO:0000256" key="2">
    <source>
        <dbReference type="ARBA" id="ARBA00023163"/>
    </source>
</evidence>
<evidence type="ECO:0000313" key="6">
    <source>
        <dbReference type="EMBL" id="VDL82379.1"/>
    </source>
</evidence>
<reference evidence="8" key="1">
    <citation type="submission" date="2016-04" db="UniProtKB">
        <authorList>
            <consortium name="WormBaseParasite"/>
        </authorList>
    </citation>
    <scope>IDENTIFICATION</scope>
</reference>
<dbReference type="Proteomes" id="UP000271162">
    <property type="component" value="Unassembled WGS sequence"/>
</dbReference>
<dbReference type="WBParaSite" id="NBR_0001865301-mRNA-1">
    <property type="protein sequence ID" value="NBR_0001865301-mRNA-1"/>
    <property type="gene ID" value="NBR_0001865301"/>
</dbReference>
<proteinExistence type="predicted"/>
<feature type="region of interest" description="Disordered" evidence="4">
    <location>
        <begin position="488"/>
        <end position="526"/>
    </location>
</feature>
<feature type="transmembrane region" description="Helical" evidence="5">
    <location>
        <begin position="12"/>
        <end position="34"/>
    </location>
</feature>
<feature type="compositionally biased region" description="Basic residues" evidence="4">
    <location>
        <begin position="129"/>
        <end position="138"/>
    </location>
</feature>
<evidence type="ECO:0000256" key="3">
    <source>
        <dbReference type="ARBA" id="ARBA00023242"/>
    </source>
</evidence>
<dbReference type="STRING" id="27835.A0A0N4YN55"/>
<keyword evidence="5" id="KW-0472">Membrane</keyword>
<evidence type="ECO:0000256" key="5">
    <source>
        <dbReference type="SAM" id="Phobius"/>
    </source>
</evidence>
<keyword evidence="7" id="KW-1185">Reference proteome</keyword>
<keyword evidence="3" id="KW-0539">Nucleus</keyword>
<dbReference type="PANTHER" id="PTHR16088:SF3">
    <property type="entry name" value="GON-4-LIKE PROTEIN"/>
    <property type="match status" value="1"/>
</dbReference>